<dbReference type="EMBL" id="BART01015547">
    <property type="protein sequence ID" value="GAG85921.1"/>
    <property type="molecule type" value="Genomic_DNA"/>
</dbReference>
<accession>X1CNU5</accession>
<organism evidence="1">
    <name type="scientific">marine sediment metagenome</name>
    <dbReference type="NCBI Taxonomy" id="412755"/>
    <lineage>
        <taxon>unclassified sequences</taxon>
        <taxon>metagenomes</taxon>
        <taxon>ecological metagenomes</taxon>
    </lineage>
</organism>
<reference evidence="1" key="1">
    <citation type="journal article" date="2014" name="Front. Microbiol.">
        <title>High frequency of phylogenetically diverse reductive dehalogenase-homologous genes in deep subseafloor sedimentary metagenomes.</title>
        <authorList>
            <person name="Kawai M."/>
            <person name="Futagami T."/>
            <person name="Toyoda A."/>
            <person name="Takaki Y."/>
            <person name="Nishi S."/>
            <person name="Hori S."/>
            <person name="Arai W."/>
            <person name="Tsubouchi T."/>
            <person name="Morono Y."/>
            <person name="Uchiyama I."/>
            <person name="Ito T."/>
            <person name="Fujiyama A."/>
            <person name="Inagaki F."/>
            <person name="Takami H."/>
        </authorList>
    </citation>
    <scope>NUCLEOTIDE SEQUENCE</scope>
    <source>
        <strain evidence="1">Expedition CK06-06</strain>
    </source>
</reference>
<comment type="caution">
    <text evidence="1">The sequence shown here is derived from an EMBL/GenBank/DDBJ whole genome shotgun (WGS) entry which is preliminary data.</text>
</comment>
<gene>
    <name evidence="1" type="ORF">S01H4_30168</name>
</gene>
<evidence type="ECO:0008006" key="2">
    <source>
        <dbReference type="Google" id="ProtNLM"/>
    </source>
</evidence>
<dbReference type="AlphaFoldDB" id="X1CNU5"/>
<dbReference type="SUPFAM" id="SSF53756">
    <property type="entry name" value="UDP-Glycosyltransferase/glycogen phosphorylase"/>
    <property type="match status" value="1"/>
</dbReference>
<name>X1CNU5_9ZZZZ</name>
<feature type="non-terminal residue" evidence="1">
    <location>
        <position position="137"/>
    </location>
</feature>
<sequence length="137" mass="15090">MLPLLFANYLSKSSILVIGGYDTANLPEADYGHQRGGMKKWLSRLTMHLASCLITFSNYSREESEMNAALPPTKVQVIYLGLPDTIGQLPVKPPLPMVLTVGNVEKGNLMRKGLEPFVLAAHNLPGIPFVLVGKWRD</sequence>
<proteinExistence type="predicted"/>
<protein>
    <recommendedName>
        <fullName evidence="2">Glycosyl transferase family 1 domain-containing protein</fullName>
    </recommendedName>
</protein>
<evidence type="ECO:0000313" key="1">
    <source>
        <dbReference type="EMBL" id="GAG85921.1"/>
    </source>
</evidence>